<dbReference type="InterPro" id="IPR041575">
    <property type="entry name" value="Rubredoxin_C"/>
</dbReference>
<reference evidence="22" key="1">
    <citation type="submission" date="2021-03" db="EMBL/GenBank/DDBJ databases">
        <title>Acanthopleuribacteraceae sp. M133.</title>
        <authorList>
            <person name="Wang G."/>
        </authorList>
    </citation>
    <scope>NUCLEOTIDE SEQUENCE</scope>
    <source>
        <strain evidence="22">M133</strain>
    </source>
</reference>
<comment type="cofactor">
    <cofactor evidence="16">
        <name>[4Fe-4S] cluster</name>
        <dbReference type="ChEBI" id="CHEBI:49883"/>
    </cofactor>
    <text evidence="16">Binds 1 [4Fe-4S] cluster per subunit.</text>
</comment>
<feature type="domain" description="FAD/NAD(P)-binding" evidence="20">
    <location>
        <begin position="5"/>
        <end position="283"/>
    </location>
</feature>
<dbReference type="InterPro" id="IPR007419">
    <property type="entry name" value="BFD-like_2Fe2S-bd_dom"/>
</dbReference>
<protein>
    <submittedName>
        <fullName evidence="22">NAD(P)/FAD-dependent oxidoreductase</fullName>
    </submittedName>
</protein>
<dbReference type="Gene3D" id="3.50.50.60">
    <property type="entry name" value="FAD/NAD(P)-binding domain"/>
    <property type="match status" value="2"/>
</dbReference>
<evidence type="ECO:0000259" key="20">
    <source>
        <dbReference type="Pfam" id="PF07992"/>
    </source>
</evidence>
<keyword evidence="7" id="KW-0001">2Fe-2S</keyword>
<dbReference type="InterPro" id="IPR017121">
    <property type="entry name" value="Nitrite_Rdtase_lsu"/>
</dbReference>
<dbReference type="InterPro" id="IPR023753">
    <property type="entry name" value="FAD/NAD-binding_dom"/>
</dbReference>
<dbReference type="SUPFAM" id="SSF55124">
    <property type="entry name" value="Nitrite/Sulfite reductase N-terminal domain-like"/>
    <property type="match status" value="1"/>
</dbReference>
<evidence type="ECO:0000256" key="6">
    <source>
        <dbReference type="ARBA" id="ARBA00022630"/>
    </source>
</evidence>
<dbReference type="InterPro" id="IPR045854">
    <property type="entry name" value="NO2/SO3_Rdtase_4Fe4S_sf"/>
</dbReference>
<feature type="domain" description="BFD-like [2Fe-2S]-binding" evidence="19">
    <location>
        <begin position="491"/>
        <end position="540"/>
    </location>
</feature>
<dbReference type="PRINTS" id="PR00397">
    <property type="entry name" value="SIROHAEM"/>
</dbReference>
<gene>
    <name evidence="22" type="ORF">J3U87_02050</name>
</gene>
<evidence type="ECO:0000256" key="11">
    <source>
        <dbReference type="ARBA" id="ARBA00023004"/>
    </source>
</evidence>
<feature type="domain" description="Nitrite/Sulfite reductase ferredoxin-like" evidence="18">
    <location>
        <begin position="565"/>
        <end position="629"/>
    </location>
</feature>
<dbReference type="InterPro" id="IPR052034">
    <property type="entry name" value="NasD-like"/>
</dbReference>
<dbReference type="PIRSF" id="PIRSF037149">
    <property type="entry name" value="NirB"/>
    <property type="match status" value="1"/>
</dbReference>
<evidence type="ECO:0000313" key="22">
    <source>
        <dbReference type="EMBL" id="QTD51227.1"/>
    </source>
</evidence>
<dbReference type="GO" id="GO:0051539">
    <property type="term" value="F:4 iron, 4 sulfur cluster binding"/>
    <property type="evidence" value="ECO:0007669"/>
    <property type="project" value="UniProtKB-KW"/>
</dbReference>
<evidence type="ECO:0000259" key="18">
    <source>
        <dbReference type="Pfam" id="PF03460"/>
    </source>
</evidence>
<dbReference type="SUPFAM" id="SSF56014">
    <property type="entry name" value="Nitrite and sulphite reductase 4Fe-4S domain-like"/>
    <property type="match status" value="1"/>
</dbReference>
<sequence length="824" mass="89557">MNETLVIIGNGPAAMRCLESLLEREPDRYRILVFSAEPHPAYNRILLSSVLAAEKAPEHIVTHDWDWFERNRIEFFPGTRIDFINREHGEIRCQDGRVFAYDRLVIATGSSPIMLDLPGSDLDGIYGFRDLDDVDALAREAESGEHAIVIGGGLLGLEAAAGLRLRGIDVTVVHLCDWLMEQQLDPRAGEMLQRVMEDRGIRFMLSARTCAYLEGVQPGRVGGIRLADGRELHADLVVVAVGIRPAAGLARAAGLECNRGILTNDAMQTSDPDIFAVGECVEHRGRSYGLVAPLFEMARTCAANLAVIGEVPELPAAYEGSLVSARLKVSGVDLFSAGIVQDGPEHEVITLVDENLGIYKKLLVKDGKLVGVLLYGDAFDASWYFQLLADETPIGPMRDKLIFGAAFVNGEGETHGAALSLPDEAEVCGCNGVCKGAIMGAIAAKGLQSLEEVRAHTKASASCGGCTPQVEELLALALGPAAPKQPSEKPVCACTEMGHDQVREEIAANEFASVEQAMAVLGWKNPEGCARCRPAINYYLLCRQPGRYRDDPASRFVNERVHANIQKDGTFSVIPRMFGGITSAKELRALADVVDKFAIPTVKVTGGQRIDLLGVRKEDLPLVWKDLNDAGMVSGHAYGKAVRTVKTCVGSEWCRFGVGDSTALGVRLERELWGSWTPHKVKLAVSGCPRNCAEATIKDIGVVAVESGWEIHVGGNGGTKVRATELLTKVKTADEVMDIVFAFLQLYREEARYGERTAGWLMRVGLEFAKERVVTDRVSRELLCERFRESQAVSRSDPWSSETGLPAQAPESFVPLETPEPLIV</sequence>
<feature type="domain" description="NADH-rubredoxin oxidoreductase C-terminal" evidence="21">
    <location>
        <begin position="325"/>
        <end position="389"/>
    </location>
</feature>
<dbReference type="GO" id="GO:0050660">
    <property type="term" value="F:flavin adenine dinucleotide binding"/>
    <property type="evidence" value="ECO:0007669"/>
    <property type="project" value="UniProtKB-UniRule"/>
</dbReference>
<dbReference type="GO" id="GO:0051537">
    <property type="term" value="F:2 iron, 2 sulfur cluster binding"/>
    <property type="evidence" value="ECO:0007669"/>
    <property type="project" value="UniProtKB-KW"/>
</dbReference>
<dbReference type="SUPFAM" id="SSF51905">
    <property type="entry name" value="FAD/NAD(P)-binding domain"/>
    <property type="match status" value="2"/>
</dbReference>
<keyword evidence="8 16" id="KW-0479">Metal-binding</keyword>
<dbReference type="InterPro" id="IPR036188">
    <property type="entry name" value="FAD/NAD-bd_sf"/>
</dbReference>
<dbReference type="InterPro" id="IPR006067">
    <property type="entry name" value="NO2/SO3_Rdtase_4Fe4S_dom"/>
</dbReference>
<feature type="binding site" evidence="16">
    <location>
        <position position="692"/>
    </location>
    <ligand>
        <name>[4Fe-4S] cluster</name>
        <dbReference type="ChEBI" id="CHEBI:49883"/>
    </ligand>
</feature>
<dbReference type="Gene3D" id="1.10.10.1100">
    <property type="entry name" value="BFD-like [2Fe-2S]-binding domain"/>
    <property type="match status" value="1"/>
</dbReference>
<dbReference type="GO" id="GO:0050661">
    <property type="term" value="F:NADP binding"/>
    <property type="evidence" value="ECO:0007669"/>
    <property type="project" value="UniProtKB-UniRule"/>
</dbReference>
<dbReference type="GO" id="GO:0020037">
    <property type="term" value="F:heme binding"/>
    <property type="evidence" value="ECO:0007669"/>
    <property type="project" value="InterPro"/>
</dbReference>
<feature type="binding site" evidence="16">
    <location>
        <position position="648"/>
    </location>
    <ligand>
        <name>[4Fe-4S] cluster</name>
        <dbReference type="ChEBI" id="CHEBI:49883"/>
    </ligand>
</feature>
<comment type="similarity">
    <text evidence="3">Belongs to the nitrite and sulfite reductase 4Fe-4S domain family.</text>
</comment>
<dbReference type="InterPro" id="IPR016156">
    <property type="entry name" value="FAD/NAD-linked_Rdtase_dimer_sf"/>
</dbReference>
<dbReference type="GO" id="GO:0098809">
    <property type="term" value="F:nitrite reductase activity"/>
    <property type="evidence" value="ECO:0007669"/>
    <property type="project" value="InterPro"/>
</dbReference>
<dbReference type="InterPro" id="IPR012744">
    <property type="entry name" value="Nitri_red_NirB"/>
</dbReference>
<comment type="pathway">
    <text evidence="2">Nitrogen metabolism; nitrate reduction (assimilation).</text>
</comment>
<dbReference type="PANTHER" id="PTHR43809">
    <property type="entry name" value="NITRITE REDUCTASE (NADH) LARGE SUBUNIT"/>
    <property type="match status" value="1"/>
</dbReference>
<feature type="binding site" description="axial binding residue" evidence="16">
    <location>
        <position position="692"/>
    </location>
    <ligand>
        <name>siroheme</name>
        <dbReference type="ChEBI" id="CHEBI:60052"/>
    </ligand>
    <ligandPart>
        <name>Fe</name>
        <dbReference type="ChEBI" id="CHEBI:18248"/>
    </ligandPart>
</feature>
<evidence type="ECO:0000259" key="19">
    <source>
        <dbReference type="Pfam" id="PF04324"/>
    </source>
</evidence>
<feature type="domain" description="BFD-like [2Fe-2S]-binding" evidence="19">
    <location>
        <begin position="427"/>
        <end position="475"/>
    </location>
</feature>
<dbReference type="PRINTS" id="PR00368">
    <property type="entry name" value="FADPNR"/>
</dbReference>
<feature type="domain" description="Nitrite/sulphite reductase 4Fe-4S" evidence="17">
    <location>
        <begin position="639"/>
        <end position="778"/>
    </location>
</feature>
<evidence type="ECO:0000256" key="5">
    <source>
        <dbReference type="ARBA" id="ARBA00022617"/>
    </source>
</evidence>
<organism evidence="22 23">
    <name type="scientific">Sulfidibacter corallicola</name>
    <dbReference type="NCBI Taxonomy" id="2818388"/>
    <lineage>
        <taxon>Bacteria</taxon>
        <taxon>Pseudomonadati</taxon>
        <taxon>Acidobacteriota</taxon>
        <taxon>Holophagae</taxon>
        <taxon>Acanthopleuribacterales</taxon>
        <taxon>Acanthopleuribacteraceae</taxon>
        <taxon>Sulfidibacter</taxon>
    </lineage>
</organism>
<proteinExistence type="inferred from homology"/>
<feature type="binding site" evidence="16">
    <location>
        <position position="688"/>
    </location>
    <ligand>
        <name>[4Fe-4S] cluster</name>
        <dbReference type="ChEBI" id="CHEBI:49883"/>
    </ligand>
</feature>
<evidence type="ECO:0000256" key="16">
    <source>
        <dbReference type="PIRSR" id="PIRSR037149-1"/>
    </source>
</evidence>
<evidence type="ECO:0000256" key="14">
    <source>
        <dbReference type="ARBA" id="ARBA00034078"/>
    </source>
</evidence>
<keyword evidence="4 16" id="KW-0004">4Fe-4S</keyword>
<dbReference type="KEGG" id="scor:J3U87_02050"/>
<dbReference type="PANTHER" id="PTHR43809:SF1">
    <property type="entry name" value="NITRITE REDUCTASE (NADH) LARGE SUBUNIT"/>
    <property type="match status" value="1"/>
</dbReference>
<keyword evidence="23" id="KW-1185">Reference proteome</keyword>
<evidence type="ECO:0000256" key="3">
    <source>
        <dbReference type="ARBA" id="ARBA00010429"/>
    </source>
</evidence>
<evidence type="ECO:0000256" key="12">
    <source>
        <dbReference type="ARBA" id="ARBA00023014"/>
    </source>
</evidence>
<dbReference type="AlphaFoldDB" id="A0A8A4TP68"/>
<dbReference type="Pfam" id="PF04324">
    <property type="entry name" value="Fer2_BFD"/>
    <property type="match status" value="2"/>
</dbReference>
<dbReference type="CDD" id="cd19943">
    <property type="entry name" value="NirB_Fer2_BFD-like_1"/>
    <property type="match status" value="1"/>
</dbReference>
<comment type="cofactor">
    <cofactor evidence="16">
        <name>siroheme</name>
        <dbReference type="ChEBI" id="CHEBI:60052"/>
    </cofactor>
    <text evidence="16">Binds 1 siroheme per subunit.</text>
</comment>
<dbReference type="CDD" id="cd19944">
    <property type="entry name" value="NirB_Fer2_BFD-like_2"/>
    <property type="match status" value="1"/>
</dbReference>
<dbReference type="Proteomes" id="UP000663929">
    <property type="component" value="Chromosome"/>
</dbReference>
<dbReference type="InterPro" id="IPR006066">
    <property type="entry name" value="NO2/SO3_Rdtase_FeS/sirohaem_BS"/>
</dbReference>
<evidence type="ECO:0000256" key="10">
    <source>
        <dbReference type="ARBA" id="ARBA00023002"/>
    </source>
</evidence>
<name>A0A8A4TP68_SULCO</name>
<keyword evidence="12 16" id="KW-0411">Iron-sulfur</keyword>
<dbReference type="GO" id="GO:0046872">
    <property type="term" value="F:metal ion binding"/>
    <property type="evidence" value="ECO:0007669"/>
    <property type="project" value="UniProtKB-KW"/>
</dbReference>
<evidence type="ECO:0000256" key="7">
    <source>
        <dbReference type="ARBA" id="ARBA00022714"/>
    </source>
</evidence>
<evidence type="ECO:0000256" key="2">
    <source>
        <dbReference type="ARBA" id="ARBA00005096"/>
    </source>
</evidence>
<evidence type="ECO:0000256" key="4">
    <source>
        <dbReference type="ARBA" id="ARBA00022485"/>
    </source>
</evidence>
<evidence type="ECO:0000256" key="13">
    <source>
        <dbReference type="ARBA" id="ARBA00023063"/>
    </source>
</evidence>
<keyword evidence="11 16" id="KW-0408">Iron</keyword>
<dbReference type="NCBIfam" id="TIGR02374">
    <property type="entry name" value="nitri_red_nirB"/>
    <property type="match status" value="1"/>
</dbReference>
<evidence type="ECO:0000256" key="1">
    <source>
        <dbReference type="ARBA" id="ARBA00001974"/>
    </source>
</evidence>
<evidence type="ECO:0000256" key="8">
    <source>
        <dbReference type="ARBA" id="ARBA00022723"/>
    </source>
</evidence>
<dbReference type="PRINTS" id="PR00411">
    <property type="entry name" value="PNDRDTASEI"/>
</dbReference>
<dbReference type="PROSITE" id="PS00365">
    <property type="entry name" value="NIR_SIR"/>
    <property type="match status" value="1"/>
</dbReference>
<keyword evidence="6 15" id="KW-0285">Flavoprotein</keyword>
<dbReference type="Gene3D" id="3.30.413.10">
    <property type="entry name" value="Sulfite Reductase Hemoprotein, domain 1"/>
    <property type="match status" value="1"/>
</dbReference>
<keyword evidence="5 16" id="KW-0349">Heme</keyword>
<comment type="cofactor">
    <cofactor evidence="14">
        <name>[2Fe-2S] cluster</name>
        <dbReference type="ChEBI" id="CHEBI:190135"/>
    </cofactor>
</comment>
<dbReference type="Pfam" id="PF07992">
    <property type="entry name" value="Pyr_redox_2"/>
    <property type="match status" value="1"/>
</dbReference>
<dbReference type="GO" id="GO:0042128">
    <property type="term" value="P:nitrate assimilation"/>
    <property type="evidence" value="ECO:0007669"/>
    <property type="project" value="UniProtKB-UniRule"/>
</dbReference>
<dbReference type="RefSeq" id="WP_237381357.1">
    <property type="nucleotide sequence ID" value="NZ_CP071793.1"/>
</dbReference>
<dbReference type="InterPro" id="IPR036136">
    <property type="entry name" value="Nit/Sulf_reduc_fer-like_dom_sf"/>
</dbReference>
<evidence type="ECO:0000256" key="9">
    <source>
        <dbReference type="ARBA" id="ARBA00022827"/>
    </source>
</evidence>
<dbReference type="InterPro" id="IPR041854">
    <property type="entry name" value="BFD-like_2Fe2S-bd_dom_sf"/>
</dbReference>
<keyword evidence="13 15" id="KW-0534">Nitrate assimilation</keyword>
<evidence type="ECO:0000259" key="17">
    <source>
        <dbReference type="Pfam" id="PF01077"/>
    </source>
</evidence>
<evidence type="ECO:0000259" key="21">
    <source>
        <dbReference type="Pfam" id="PF18267"/>
    </source>
</evidence>
<evidence type="ECO:0000256" key="15">
    <source>
        <dbReference type="PIRNR" id="PIRNR037149"/>
    </source>
</evidence>
<dbReference type="InterPro" id="IPR005117">
    <property type="entry name" value="NiRdtase/SiRdtase_haem-b_fer"/>
</dbReference>
<dbReference type="Pfam" id="PF01077">
    <property type="entry name" value="NIR_SIR"/>
    <property type="match status" value="1"/>
</dbReference>
<feature type="binding site" evidence="16">
    <location>
        <position position="654"/>
    </location>
    <ligand>
        <name>[4Fe-4S] cluster</name>
        <dbReference type="ChEBI" id="CHEBI:49883"/>
    </ligand>
</feature>
<dbReference type="Pfam" id="PF18267">
    <property type="entry name" value="Rubredoxin_C"/>
    <property type="match status" value="1"/>
</dbReference>
<comment type="cofactor">
    <cofactor evidence="1 15">
        <name>FAD</name>
        <dbReference type="ChEBI" id="CHEBI:57692"/>
    </cofactor>
</comment>
<dbReference type="Gene3D" id="3.30.390.30">
    <property type="match status" value="1"/>
</dbReference>
<dbReference type="EMBL" id="CP071793">
    <property type="protein sequence ID" value="QTD51227.1"/>
    <property type="molecule type" value="Genomic_DNA"/>
</dbReference>
<keyword evidence="9 15" id="KW-0274">FAD</keyword>
<dbReference type="UniPathway" id="UPA00653"/>
<dbReference type="Pfam" id="PF03460">
    <property type="entry name" value="NIR_SIR_ferr"/>
    <property type="match status" value="1"/>
</dbReference>
<evidence type="ECO:0000313" key="23">
    <source>
        <dbReference type="Proteomes" id="UP000663929"/>
    </source>
</evidence>
<keyword evidence="10" id="KW-0560">Oxidoreductase</keyword>
<accession>A0A8A4TP68</accession>